<feature type="compositionally biased region" description="Basic and acidic residues" evidence="2">
    <location>
        <begin position="32"/>
        <end position="42"/>
    </location>
</feature>
<evidence type="ECO:0000313" key="4">
    <source>
        <dbReference type="Proteomes" id="UP001162029"/>
    </source>
</evidence>
<evidence type="ECO:0008006" key="5">
    <source>
        <dbReference type="Google" id="ProtNLM"/>
    </source>
</evidence>
<keyword evidence="1" id="KW-0175">Coiled coil</keyword>
<feature type="region of interest" description="Disordered" evidence="2">
    <location>
        <begin position="161"/>
        <end position="180"/>
    </location>
</feature>
<proteinExistence type="predicted"/>
<feature type="compositionally biased region" description="Basic and acidic residues" evidence="2">
    <location>
        <begin position="170"/>
        <end position="180"/>
    </location>
</feature>
<organism evidence="3 4">
    <name type="scientific">Peronospora destructor</name>
    <dbReference type="NCBI Taxonomy" id="86335"/>
    <lineage>
        <taxon>Eukaryota</taxon>
        <taxon>Sar</taxon>
        <taxon>Stramenopiles</taxon>
        <taxon>Oomycota</taxon>
        <taxon>Peronosporomycetes</taxon>
        <taxon>Peronosporales</taxon>
        <taxon>Peronosporaceae</taxon>
        <taxon>Peronospora</taxon>
    </lineage>
</organism>
<gene>
    <name evidence="3" type="ORF">PDE001_LOCUS7138</name>
</gene>
<protein>
    <recommendedName>
        <fullName evidence="5">Polymerase nucleotidyl transferase domain-containing protein</fullName>
    </recommendedName>
</protein>
<evidence type="ECO:0000313" key="3">
    <source>
        <dbReference type="EMBL" id="CAI5739234.1"/>
    </source>
</evidence>
<keyword evidence="4" id="KW-1185">Reference proteome</keyword>
<name>A0AAV0UUV9_9STRA</name>
<dbReference type="AlphaFoldDB" id="A0AAV0UUV9"/>
<dbReference type="EMBL" id="CANTFM010001423">
    <property type="protein sequence ID" value="CAI5739234.1"/>
    <property type="molecule type" value="Genomic_DNA"/>
</dbReference>
<feature type="compositionally biased region" description="Low complexity" evidence="2">
    <location>
        <begin position="60"/>
        <end position="69"/>
    </location>
</feature>
<evidence type="ECO:0000256" key="2">
    <source>
        <dbReference type="SAM" id="MobiDB-lite"/>
    </source>
</evidence>
<dbReference type="Gene3D" id="3.30.460.10">
    <property type="entry name" value="Beta Polymerase, domain 2"/>
    <property type="match status" value="1"/>
</dbReference>
<reference evidence="3" key="1">
    <citation type="submission" date="2022-12" db="EMBL/GenBank/DDBJ databases">
        <authorList>
            <person name="Webb A."/>
        </authorList>
    </citation>
    <scope>NUCLEOTIDE SEQUENCE</scope>
    <source>
        <strain evidence="3">Pd1</strain>
    </source>
</reference>
<dbReference type="SUPFAM" id="SSF81301">
    <property type="entry name" value="Nucleotidyltransferase"/>
    <property type="match status" value="1"/>
</dbReference>
<dbReference type="InterPro" id="IPR043519">
    <property type="entry name" value="NT_sf"/>
</dbReference>
<feature type="compositionally biased region" description="Polar residues" evidence="2">
    <location>
        <begin position="359"/>
        <end position="369"/>
    </location>
</feature>
<comment type="caution">
    <text evidence="3">The sequence shown here is derived from an EMBL/GenBank/DDBJ whole genome shotgun (WGS) entry which is preliminary data.</text>
</comment>
<accession>A0AAV0UUV9</accession>
<feature type="region of interest" description="Disordered" evidence="2">
    <location>
        <begin position="353"/>
        <end position="376"/>
    </location>
</feature>
<feature type="region of interest" description="Disordered" evidence="2">
    <location>
        <begin position="32"/>
        <end position="71"/>
    </location>
</feature>
<dbReference type="Proteomes" id="UP001162029">
    <property type="component" value="Unassembled WGS sequence"/>
</dbReference>
<evidence type="ECO:0000256" key="1">
    <source>
        <dbReference type="SAM" id="Coils"/>
    </source>
</evidence>
<sequence>MPSVFSFQASAQRKVFPTPGLDWHFNHWQVKAPDENSLDKETSPSTTRGAGLDPPPPPSSSSSASSASSRFANARISGLTKKYSLASFSKIAGMDSSRRGSANVDPDQPGLTITSIRENGDGISIALDSDNESDFLYREGGFFDRQRALKRRRRPWPYSYAHEEDEESTAAERDPRKDGRSNIYGSLKRCIDASQKGNTWTDCVHCCKCACHHAACLRNKRMEYTEDSDADSGTNNEINGCKDQHFTAPSSFSKKASESGLDVKVTMALERITMLEEKLVEKTKVMDEHTVSMSSEITTLKQTVAILTAQLHNTENDVQEFQLQQSVPANTGGLDDVSMGHVSSCNLPPAPFSPAPSALDQQAESTPTAAPTFRKHTHQQIPRWDHLYQSHCQCFLREVSYTGICVNLQHSFRLTVIYAFLLNSAAQRLCMATVQSLRPRAQVRPYGSHVSRLVLPSSDVDLVICLPKVRRDAPA</sequence>
<feature type="coiled-coil region" evidence="1">
    <location>
        <begin position="297"/>
        <end position="324"/>
    </location>
</feature>